<evidence type="ECO:0000313" key="1">
    <source>
        <dbReference type="EMBL" id="CAB4127836.1"/>
    </source>
</evidence>
<gene>
    <name evidence="1" type="ORF">UFOVP96_19</name>
</gene>
<dbReference type="EMBL" id="LR796215">
    <property type="protein sequence ID" value="CAB4127836.1"/>
    <property type="molecule type" value="Genomic_DNA"/>
</dbReference>
<protein>
    <submittedName>
        <fullName evidence="1">Uncharacterized protein</fullName>
    </submittedName>
</protein>
<proteinExistence type="predicted"/>
<name>A0A6J5L3D4_9CAUD</name>
<reference evidence="1" key="1">
    <citation type="submission" date="2020-04" db="EMBL/GenBank/DDBJ databases">
        <authorList>
            <person name="Chiriac C."/>
            <person name="Salcher M."/>
            <person name="Ghai R."/>
            <person name="Kavagutti S V."/>
        </authorList>
    </citation>
    <scope>NUCLEOTIDE SEQUENCE</scope>
</reference>
<accession>A0A6J5L3D4</accession>
<organism evidence="1">
    <name type="scientific">uncultured Caudovirales phage</name>
    <dbReference type="NCBI Taxonomy" id="2100421"/>
    <lineage>
        <taxon>Viruses</taxon>
        <taxon>Duplodnaviria</taxon>
        <taxon>Heunggongvirae</taxon>
        <taxon>Uroviricota</taxon>
        <taxon>Caudoviricetes</taxon>
        <taxon>Peduoviridae</taxon>
        <taxon>Maltschvirus</taxon>
        <taxon>Maltschvirus maltsch</taxon>
    </lineage>
</organism>
<sequence length="55" mass="6599">MATNMKIEKCEPSIRHEKKEMTMMKDWEKEKAKVERLSKELKAHEKMPMGKAHKK</sequence>